<feature type="transmembrane region" description="Helical" evidence="6">
    <location>
        <begin position="211"/>
        <end position="231"/>
    </location>
</feature>
<feature type="transmembrane region" description="Helical" evidence="6">
    <location>
        <begin position="78"/>
        <end position="95"/>
    </location>
</feature>
<keyword evidence="4 6" id="KW-1133">Transmembrane helix</keyword>
<dbReference type="PANTHER" id="PTHR19432:SF34">
    <property type="entry name" value="MEMBRANE-ASSOCIATED TRANSPORTER PROTEIN"/>
    <property type="match status" value="1"/>
</dbReference>
<sequence>MVHHPIDIHQHRPASLGILLSFSSFAALVQERSLKKIWAIIIVMFGVVLFDFAANVLDGTVKAYLFDVCSYIDKERGLHYHTLLTGLGGAFGYLMGAMDWGHSSLGRLLGSEYQVIYFFSALTWTVFLIVHLSIQETPLVKDGSLDSLHPNALLITNCSSGCCGSLHGSMSKELEPDLRPCSFSALTEADSVTSSSKQPNKEKKRITLKSCLLAMINIPSHYRCLCVTYLLGWTKGNPYADHNSTAYEQYERRVEIGCWGLCINSVSLSQRLLRPCVDLKGLYFVGYFVVFLMEFLKLILSSCDIKRIKMARLPSSVIVVVLFTSTMSLLGCLFIALFIRYVE</sequence>
<keyword evidence="8" id="KW-1185">Reference proteome</keyword>
<dbReference type="AlphaFoldDB" id="A0A674A553"/>
<keyword evidence="5 6" id="KW-0472">Membrane</keyword>
<dbReference type="GO" id="GO:0008506">
    <property type="term" value="F:sucrose:proton symporter activity"/>
    <property type="evidence" value="ECO:0007669"/>
    <property type="project" value="TreeGrafter"/>
</dbReference>
<evidence type="ECO:0000256" key="1">
    <source>
        <dbReference type="ARBA" id="ARBA00004141"/>
    </source>
</evidence>
<reference evidence="7" key="1">
    <citation type="submission" date="2025-08" db="UniProtKB">
        <authorList>
            <consortium name="Ensembl"/>
        </authorList>
    </citation>
    <scope>IDENTIFICATION</scope>
</reference>
<evidence type="ECO:0000256" key="3">
    <source>
        <dbReference type="ARBA" id="ARBA00022692"/>
    </source>
</evidence>
<comment type="subcellular location">
    <subcellularLocation>
        <location evidence="1">Membrane</location>
        <topology evidence="1">Multi-pass membrane protein</topology>
    </subcellularLocation>
</comment>
<dbReference type="GeneTree" id="ENSGT00950000182914"/>
<feature type="transmembrane region" description="Helical" evidence="6">
    <location>
        <begin position="36"/>
        <end position="57"/>
    </location>
</feature>
<protein>
    <submittedName>
        <fullName evidence="7">Solute carrier family 45 member 2</fullName>
    </submittedName>
</protein>
<feature type="transmembrane region" description="Helical" evidence="6">
    <location>
        <begin position="312"/>
        <end position="339"/>
    </location>
</feature>
<dbReference type="GO" id="GO:0016020">
    <property type="term" value="C:membrane"/>
    <property type="evidence" value="ECO:0007669"/>
    <property type="project" value="UniProtKB-SubCell"/>
</dbReference>
<feature type="transmembrane region" description="Helical" evidence="6">
    <location>
        <begin position="281"/>
        <end position="300"/>
    </location>
</feature>
<evidence type="ECO:0000256" key="6">
    <source>
        <dbReference type="SAM" id="Phobius"/>
    </source>
</evidence>
<feature type="transmembrane region" description="Helical" evidence="6">
    <location>
        <begin position="115"/>
        <end position="134"/>
    </location>
</feature>
<dbReference type="PANTHER" id="PTHR19432">
    <property type="entry name" value="SUGAR TRANSPORTER"/>
    <property type="match status" value="1"/>
</dbReference>
<gene>
    <name evidence="7" type="primary">SLC45A2</name>
</gene>
<dbReference type="Proteomes" id="UP000472277">
    <property type="component" value="Chromosome 15"/>
</dbReference>
<organism evidence="7 8">
    <name type="scientific">Salmo trutta</name>
    <name type="common">Brown trout</name>
    <dbReference type="NCBI Taxonomy" id="8032"/>
    <lineage>
        <taxon>Eukaryota</taxon>
        <taxon>Metazoa</taxon>
        <taxon>Chordata</taxon>
        <taxon>Craniata</taxon>
        <taxon>Vertebrata</taxon>
        <taxon>Euteleostomi</taxon>
        <taxon>Actinopterygii</taxon>
        <taxon>Neopterygii</taxon>
        <taxon>Teleostei</taxon>
        <taxon>Protacanthopterygii</taxon>
        <taxon>Salmoniformes</taxon>
        <taxon>Salmonidae</taxon>
        <taxon>Salmoninae</taxon>
        <taxon>Salmo</taxon>
    </lineage>
</organism>
<keyword evidence="3 6" id="KW-0812">Transmembrane</keyword>
<evidence type="ECO:0000256" key="5">
    <source>
        <dbReference type="ARBA" id="ARBA00023136"/>
    </source>
</evidence>
<dbReference type="Ensembl" id="ENSSTUT00000056875.1">
    <property type="protein sequence ID" value="ENSSTUP00000054388.1"/>
    <property type="gene ID" value="ENSSTUG00000023049.1"/>
</dbReference>
<evidence type="ECO:0000256" key="4">
    <source>
        <dbReference type="ARBA" id="ARBA00022989"/>
    </source>
</evidence>
<accession>A0A674A553</accession>
<evidence type="ECO:0000313" key="8">
    <source>
        <dbReference type="Proteomes" id="UP000472277"/>
    </source>
</evidence>
<proteinExistence type="predicted"/>
<evidence type="ECO:0000256" key="2">
    <source>
        <dbReference type="ARBA" id="ARBA00022448"/>
    </source>
</evidence>
<reference evidence="7" key="2">
    <citation type="submission" date="2025-09" db="UniProtKB">
        <authorList>
            <consortium name="Ensembl"/>
        </authorList>
    </citation>
    <scope>IDENTIFICATION</scope>
</reference>
<evidence type="ECO:0000313" key="7">
    <source>
        <dbReference type="Ensembl" id="ENSSTUP00000054388.1"/>
    </source>
</evidence>
<dbReference type="OMA" id="STAYEQY"/>
<keyword evidence="2" id="KW-0813">Transport</keyword>
<dbReference type="InParanoid" id="A0A674A553"/>
<name>A0A674A553_SALTR</name>